<name>A0ABX0R9D9_9GAMM</name>
<dbReference type="InterPro" id="IPR021730">
    <property type="entry name" value="YdbH"/>
</dbReference>
<organism evidence="2 3">
    <name type="scientific">Candidatus Pantoea multigeneris</name>
    <dbReference type="NCBI Taxonomy" id="2608357"/>
    <lineage>
        <taxon>Bacteria</taxon>
        <taxon>Pseudomonadati</taxon>
        <taxon>Pseudomonadota</taxon>
        <taxon>Gammaproteobacteria</taxon>
        <taxon>Enterobacterales</taxon>
        <taxon>Erwiniaceae</taxon>
        <taxon>Pantoea</taxon>
    </lineage>
</organism>
<keyword evidence="1" id="KW-0812">Transmembrane</keyword>
<evidence type="ECO:0000256" key="1">
    <source>
        <dbReference type="SAM" id="Phobius"/>
    </source>
</evidence>
<reference evidence="2 3" key="1">
    <citation type="journal article" date="2019" name="bioRxiv">
        <title>Bacteria contribute to plant secondary compound degradation in a generalist herbivore system.</title>
        <authorList>
            <person name="Francoeur C.B."/>
            <person name="Khadempour L."/>
            <person name="Moreira-Soto R.D."/>
            <person name="Gotting K."/>
            <person name="Book A.J."/>
            <person name="Pinto-Tomas A.A."/>
            <person name="Keefover-Ring K."/>
            <person name="Currie C.R."/>
        </authorList>
    </citation>
    <scope>NUCLEOTIDE SEQUENCE [LARGE SCALE GENOMIC DNA]</scope>
    <source>
        <strain evidence="2">Acro-835</strain>
    </source>
</reference>
<keyword evidence="3" id="KW-1185">Reference proteome</keyword>
<dbReference type="EMBL" id="VWXF01000003">
    <property type="protein sequence ID" value="NIF21997.1"/>
    <property type="molecule type" value="Genomic_DNA"/>
</dbReference>
<dbReference type="Proteomes" id="UP001515683">
    <property type="component" value="Unassembled WGS sequence"/>
</dbReference>
<proteinExistence type="predicted"/>
<sequence length="875" mass="97538">MIVLISRRLRRPLAVVMALIVLVLGLLLTVSQWLPRLAGFWLPADTRIELEKGIGFHQHQLVLQQIRYLADDCAIATVSNARLGWKQGRWQLQADKLTLNSLCWQNLSSSPDDQAPRTLQQWQALLPGADIHLATIEVLPWQQYAGQLDMQLDAQQQVVHFRGENLQLEASLTGQQLHISHLQVQDSHLPQPVTLEGNVELPPLADGAPISGAVNASLSLSDWPQPLNLALQWQQQQGTLQVTTPSQTAPLLHLPWHLDQQQIVIENGQYQWPLSSQPLSGFLTLRLDNWRAGLDATTITGRLNVLTQGRGGKGNAVLNIGPGKLSLTDSQLPLQLTGESKLSELQLYATLHGVLSGAVMDPQLAFQPGSLLRLRGRVLDSFDVQEARWPLAGVRLSSQGINGRLQAIVRANNPLAGPLALHLDGGASNFWPDSGEWRWRYWGSGELRPVNARWQVQGNGGWQQTLIHFDQMEARFNQFKYGIAQVDRPLLKLTAPVNWQRDPGQPAFSGSFSLSASGTTFDFGGRLPAGAMIFDAKGRDPGAFVWRGAMQAGEIGPLRVHGRWDGSRLRGEAWWPTQSLKVFQPLLNPDLKLQITGGDLQAQVAFSAASDQGFRAGGHWLVKKGSLLLPDSEISGLDFSLPFRLENQRWQLGIKKPVALRIGEYRNQFTAHDIRADLIGFWPWSESHPLSLQDVSMRMLDGEITLAQLRLPQHQAGTVKLNQISMSHLVTALKPKQLAMSGRIDGELPLWLENSQWLVQQGWIANSGPLTLRLDKDMADALTRSNFAAGAALDWLRYMEIHQARTRLDLTRNGDMTLQAQVQGTSRFSNRNQLVNLNYRQQENLFQLWQSLRFGDNVQSRVAQQATLPEQKDTK</sequence>
<dbReference type="NCBIfam" id="NF007971">
    <property type="entry name" value="PRK10695.1"/>
    <property type="match status" value="1"/>
</dbReference>
<feature type="transmembrane region" description="Helical" evidence="1">
    <location>
        <begin position="12"/>
        <end position="34"/>
    </location>
</feature>
<gene>
    <name evidence="2" type="ORF">F3J40_10350</name>
</gene>
<evidence type="ECO:0000313" key="2">
    <source>
        <dbReference type="EMBL" id="NIF21997.1"/>
    </source>
</evidence>
<keyword evidence="1" id="KW-1133">Transmembrane helix</keyword>
<dbReference type="RefSeq" id="WP_167014480.1">
    <property type="nucleotide sequence ID" value="NZ_VWXF01000003.1"/>
</dbReference>
<accession>A0ABX0R9D9</accession>
<comment type="caution">
    <text evidence="2">The sequence shown here is derived from an EMBL/GenBank/DDBJ whole genome shotgun (WGS) entry which is preliminary data.</text>
</comment>
<keyword evidence="1" id="KW-0472">Membrane</keyword>
<evidence type="ECO:0000313" key="3">
    <source>
        <dbReference type="Proteomes" id="UP001515683"/>
    </source>
</evidence>
<protein>
    <submittedName>
        <fullName evidence="2">YdbH family protein</fullName>
    </submittedName>
</protein>
<dbReference type="Pfam" id="PF11739">
    <property type="entry name" value="YdbH-like"/>
    <property type="match status" value="1"/>
</dbReference>